<dbReference type="EMBL" id="BQXS01011479">
    <property type="protein sequence ID" value="GKT13130.1"/>
    <property type="molecule type" value="Genomic_DNA"/>
</dbReference>
<dbReference type="InterPro" id="IPR019748">
    <property type="entry name" value="FERM_central"/>
</dbReference>
<dbReference type="PANTHER" id="PTHR19981:SF1">
    <property type="entry name" value="RHEA, ISOFORM B"/>
    <property type="match status" value="1"/>
</dbReference>
<evidence type="ECO:0000313" key="3">
    <source>
        <dbReference type="Proteomes" id="UP001057375"/>
    </source>
</evidence>
<dbReference type="InterPro" id="IPR011993">
    <property type="entry name" value="PH-like_dom_sf"/>
</dbReference>
<dbReference type="Pfam" id="PF21989">
    <property type="entry name" value="RA_2"/>
    <property type="match status" value="1"/>
</dbReference>
<reference evidence="2" key="1">
    <citation type="submission" date="2022-03" db="EMBL/GenBank/DDBJ databases">
        <title>Draft genome sequence of Aduncisulcus paluster, a free-living microaerophilic Fornicata.</title>
        <authorList>
            <person name="Yuyama I."/>
            <person name="Kume K."/>
            <person name="Tamura T."/>
            <person name="Inagaki Y."/>
            <person name="Hashimoto T."/>
        </authorList>
    </citation>
    <scope>NUCLEOTIDE SEQUENCE</scope>
    <source>
        <strain evidence="2">NY0171</strain>
    </source>
</reference>
<dbReference type="PROSITE" id="PS50057">
    <property type="entry name" value="FERM_3"/>
    <property type="match status" value="1"/>
</dbReference>
<dbReference type="InterPro" id="IPR014352">
    <property type="entry name" value="FERM/acyl-CoA-bd_prot_sf"/>
</dbReference>
<evidence type="ECO:0000259" key="1">
    <source>
        <dbReference type="PROSITE" id="PS50057"/>
    </source>
</evidence>
<dbReference type="CDD" id="cd14473">
    <property type="entry name" value="FERM_B-lobe"/>
    <property type="match status" value="1"/>
</dbReference>
<protein>
    <recommendedName>
        <fullName evidence="1">FERM domain-containing protein</fullName>
    </recommendedName>
</protein>
<proteinExistence type="predicted"/>
<dbReference type="SUPFAM" id="SSF50729">
    <property type="entry name" value="PH domain-like"/>
    <property type="match status" value="1"/>
</dbReference>
<dbReference type="SUPFAM" id="SSF47031">
    <property type="entry name" value="Second domain of FERM"/>
    <property type="match status" value="1"/>
</dbReference>
<dbReference type="Gene3D" id="1.20.80.10">
    <property type="match status" value="1"/>
</dbReference>
<gene>
    <name evidence="2" type="ORF">ADUPG1_010201</name>
</gene>
<dbReference type="Gene3D" id="3.10.20.90">
    <property type="entry name" value="Phosphatidylinositol 3-kinase Catalytic Subunit, Chain A, domain 1"/>
    <property type="match status" value="1"/>
</dbReference>
<comment type="caution">
    <text evidence="2">The sequence shown here is derived from an EMBL/GenBank/DDBJ whole genome shotgun (WGS) entry which is preliminary data.</text>
</comment>
<dbReference type="Pfam" id="PF00373">
    <property type="entry name" value="FERM_M"/>
    <property type="match status" value="1"/>
</dbReference>
<dbReference type="Gene3D" id="2.30.29.30">
    <property type="entry name" value="Pleckstrin-homology domain (PH domain)/Phosphotyrosine-binding domain (PTB)"/>
    <property type="match status" value="1"/>
</dbReference>
<sequence>MSDRQMACVYFLDGSRKTVQIDDKTTGSQLADMIADKIELQTNDNQFCIFEEGQDFSRPLTAIDEEATIADTMAKWTGHERFVYKRVFFMDDKEDYTIDPVLKHLMFSQFKDNVLKGIYALPEDQIGQLAGLCFQATYGDHDERKHKPGFLGKHIAEYIPATKRSSKKSAYWEQLIFRNHRELVGVTPSDCETQYIQKIATLPYHRYALFDAKYLSEADKSIGKRCWIGVAAKGIHLLDHHTMNPLDDHSFFHLHEILTWGHTDRTFAMSMPSGKGDEPEDQVRHLFETKCGSQIVTLLYGYVKLYLAEMEPPEAE</sequence>
<dbReference type="SMART" id="SM00295">
    <property type="entry name" value="B41"/>
    <property type="match status" value="1"/>
</dbReference>
<accession>A0ABQ5JUL2</accession>
<dbReference type="InterPro" id="IPR035963">
    <property type="entry name" value="FERM_2"/>
</dbReference>
<organism evidence="2 3">
    <name type="scientific">Aduncisulcus paluster</name>
    <dbReference type="NCBI Taxonomy" id="2918883"/>
    <lineage>
        <taxon>Eukaryota</taxon>
        <taxon>Metamonada</taxon>
        <taxon>Carpediemonas-like organisms</taxon>
        <taxon>Aduncisulcus</taxon>
    </lineage>
</organism>
<keyword evidence="3" id="KW-1185">Reference proteome</keyword>
<dbReference type="Proteomes" id="UP001057375">
    <property type="component" value="Unassembled WGS sequence"/>
</dbReference>
<dbReference type="InterPro" id="IPR019749">
    <property type="entry name" value="Band_41_domain"/>
</dbReference>
<dbReference type="InterPro" id="IPR000299">
    <property type="entry name" value="FERM_domain"/>
</dbReference>
<dbReference type="Pfam" id="PF02174">
    <property type="entry name" value="IRS"/>
    <property type="match status" value="1"/>
</dbReference>
<feature type="domain" description="FERM" evidence="1">
    <location>
        <begin position="5"/>
        <end position="310"/>
    </location>
</feature>
<dbReference type="SUPFAM" id="SSF54236">
    <property type="entry name" value="Ubiquitin-like"/>
    <property type="match status" value="1"/>
</dbReference>
<dbReference type="InterPro" id="IPR029071">
    <property type="entry name" value="Ubiquitin-like_domsf"/>
</dbReference>
<evidence type="ECO:0000313" key="2">
    <source>
        <dbReference type="EMBL" id="GKT13130.1"/>
    </source>
</evidence>
<name>A0ABQ5JUL2_9EUKA</name>
<dbReference type="InterPro" id="IPR002404">
    <property type="entry name" value="IRS_PTB"/>
</dbReference>
<dbReference type="PANTHER" id="PTHR19981">
    <property type="entry name" value="TALIN"/>
    <property type="match status" value="1"/>
</dbReference>